<keyword evidence="3" id="KW-1185">Reference proteome</keyword>
<proteinExistence type="predicted"/>
<protein>
    <submittedName>
        <fullName evidence="2">Uncharacterized protein</fullName>
    </submittedName>
</protein>
<name>A0ABQ7GUB7_DUNSA</name>
<accession>A0ABQ7GUB7</accession>
<organism evidence="2 3">
    <name type="scientific">Dunaliella salina</name>
    <name type="common">Green alga</name>
    <name type="synonym">Protococcus salinus</name>
    <dbReference type="NCBI Taxonomy" id="3046"/>
    <lineage>
        <taxon>Eukaryota</taxon>
        <taxon>Viridiplantae</taxon>
        <taxon>Chlorophyta</taxon>
        <taxon>core chlorophytes</taxon>
        <taxon>Chlorophyceae</taxon>
        <taxon>CS clade</taxon>
        <taxon>Chlamydomonadales</taxon>
        <taxon>Dunaliellaceae</taxon>
        <taxon>Dunaliella</taxon>
    </lineage>
</organism>
<evidence type="ECO:0000313" key="3">
    <source>
        <dbReference type="Proteomes" id="UP000815325"/>
    </source>
</evidence>
<sequence length="404" mass="42749">MVDARNRTAYLVLRLLTALSESHLHSRRPGCYARAKDAATDALRWALQHCRQHVALAHQQLGRCHMAEHHFPNAEVSLSEASRGGDIPSLLEYARLLGRSGSPSAADLHHHRHKQQQQQQQVATSSGAAAVAAAGAGGGEEGGTSAAEWLAGALQAKAFSAAPWERVLHASAQLARVPLLWGQSGCLEAAHGLAKGLVEAELPVRARPAALILLAFSTLSVIASQSAAPEEQQGDTEESPEHRRKKLGLEARWAASTALKLLDSMETTSTRRTLLPPAQTRTPTTAAIIRRVGARQAGPPSAPGATATASNAASVCQRSDHGYGRVVTRAAAVAAFAAAEAACGKQERAVEAAGQAMRLGADLVPMLVASVTTAEQQHLPRILVTRAVHAHPWDRRAWAQMAIQ</sequence>
<dbReference type="EMBL" id="MU069587">
    <property type="protein sequence ID" value="KAF5838217.1"/>
    <property type="molecule type" value="Genomic_DNA"/>
</dbReference>
<dbReference type="Proteomes" id="UP000815325">
    <property type="component" value="Unassembled WGS sequence"/>
</dbReference>
<comment type="caution">
    <text evidence="2">The sequence shown here is derived from an EMBL/GenBank/DDBJ whole genome shotgun (WGS) entry which is preliminary data.</text>
</comment>
<reference evidence="2" key="1">
    <citation type="submission" date="2017-08" db="EMBL/GenBank/DDBJ databases">
        <authorList>
            <person name="Polle J.E."/>
            <person name="Barry K."/>
            <person name="Cushman J."/>
            <person name="Schmutz J."/>
            <person name="Tran D."/>
            <person name="Hathwaick L.T."/>
            <person name="Yim W.C."/>
            <person name="Jenkins J."/>
            <person name="Mckie-Krisberg Z.M."/>
            <person name="Prochnik S."/>
            <person name="Lindquist E."/>
            <person name="Dockter R.B."/>
            <person name="Adam C."/>
            <person name="Molina H."/>
            <person name="Bunkerborg J."/>
            <person name="Jin E."/>
            <person name="Buchheim M."/>
            <person name="Magnuson J."/>
        </authorList>
    </citation>
    <scope>NUCLEOTIDE SEQUENCE</scope>
    <source>
        <strain evidence="2">CCAP 19/18</strain>
    </source>
</reference>
<evidence type="ECO:0000313" key="2">
    <source>
        <dbReference type="EMBL" id="KAF5838217.1"/>
    </source>
</evidence>
<feature type="region of interest" description="Disordered" evidence="1">
    <location>
        <begin position="227"/>
        <end position="248"/>
    </location>
</feature>
<gene>
    <name evidence="2" type="ORF">DUNSADRAFT_3266</name>
</gene>
<feature type="compositionally biased region" description="Low complexity" evidence="1">
    <location>
        <begin position="121"/>
        <end position="134"/>
    </location>
</feature>
<feature type="region of interest" description="Disordered" evidence="1">
    <location>
        <begin position="121"/>
        <end position="144"/>
    </location>
</feature>
<evidence type="ECO:0000256" key="1">
    <source>
        <dbReference type="SAM" id="MobiDB-lite"/>
    </source>
</evidence>